<evidence type="ECO:0000313" key="7">
    <source>
        <dbReference type="EMBL" id="SUZ75955.1"/>
    </source>
</evidence>
<dbReference type="EMBL" id="UINC01001261">
    <property type="protein sequence ID" value="SUZ75955.1"/>
    <property type="molecule type" value="Genomic_DNA"/>
</dbReference>
<sequence>MVTAVCPSLFAVNELVAEPIGAPMGARVLGLDIRTVDDSTFLDLDEMFLRYHVLVFPQQNLTPEDHKAFARRWGELVPFPYGGMPEHPELIVLQNRGKAQDVNQHWHSDMTYEESPPKLTMLYCLEAPDLGGETAFANQHLAFTQLSEGLKRTLAEISALHTAEDLAALYGQDPQTARRAEHPVVRLHDQTGEKALYVCGAFTRRFTNWTRSESKPLLDFLFTHSVRPEFQIRHQWKPGDLVMWDNRSVLHFAVHDHGDEQRIINRLQVLGSTPS</sequence>
<keyword evidence="3" id="KW-0223">Dioxygenase</keyword>
<accession>A0A381Q9E1</accession>
<dbReference type="GO" id="GO:0006790">
    <property type="term" value="P:sulfur compound metabolic process"/>
    <property type="evidence" value="ECO:0007669"/>
    <property type="project" value="TreeGrafter"/>
</dbReference>
<keyword evidence="2" id="KW-0479">Metal-binding</keyword>
<dbReference type="PANTHER" id="PTHR30468:SF1">
    <property type="entry name" value="ALPHA-KETOGLUTARATE-DEPENDENT SULFONATE DIOXYGENASE"/>
    <property type="match status" value="1"/>
</dbReference>
<evidence type="ECO:0000256" key="5">
    <source>
        <dbReference type="ARBA" id="ARBA00023004"/>
    </source>
</evidence>
<protein>
    <recommendedName>
        <fullName evidence="6">TauD/TfdA-like domain-containing protein</fullName>
    </recommendedName>
</protein>
<evidence type="ECO:0000256" key="3">
    <source>
        <dbReference type="ARBA" id="ARBA00022964"/>
    </source>
</evidence>
<name>A0A381Q9E1_9ZZZZ</name>
<dbReference type="SUPFAM" id="SSF51197">
    <property type="entry name" value="Clavaminate synthase-like"/>
    <property type="match status" value="1"/>
</dbReference>
<gene>
    <name evidence="7" type="ORF">METZ01_LOCUS28809</name>
</gene>
<dbReference type="Pfam" id="PF02668">
    <property type="entry name" value="TauD"/>
    <property type="match status" value="1"/>
</dbReference>
<evidence type="ECO:0000256" key="4">
    <source>
        <dbReference type="ARBA" id="ARBA00023002"/>
    </source>
</evidence>
<comment type="similarity">
    <text evidence="1">Belongs to the TfdA dioxygenase family.</text>
</comment>
<reference evidence="7" key="1">
    <citation type="submission" date="2018-05" db="EMBL/GenBank/DDBJ databases">
        <authorList>
            <person name="Lanie J.A."/>
            <person name="Ng W.-L."/>
            <person name="Kazmierczak K.M."/>
            <person name="Andrzejewski T.M."/>
            <person name="Davidsen T.M."/>
            <person name="Wayne K.J."/>
            <person name="Tettelin H."/>
            <person name="Glass J.I."/>
            <person name="Rusch D."/>
            <person name="Podicherti R."/>
            <person name="Tsui H.-C.T."/>
            <person name="Winkler M.E."/>
        </authorList>
    </citation>
    <scope>NUCLEOTIDE SEQUENCE</scope>
</reference>
<dbReference type="GO" id="GO:0046872">
    <property type="term" value="F:metal ion binding"/>
    <property type="evidence" value="ECO:0007669"/>
    <property type="project" value="UniProtKB-KW"/>
</dbReference>
<dbReference type="PANTHER" id="PTHR30468">
    <property type="entry name" value="ALPHA-KETOGLUTARATE-DEPENDENT SULFONATE DIOXYGENASE"/>
    <property type="match status" value="1"/>
</dbReference>
<proteinExistence type="inferred from homology"/>
<organism evidence="7">
    <name type="scientific">marine metagenome</name>
    <dbReference type="NCBI Taxonomy" id="408172"/>
    <lineage>
        <taxon>unclassified sequences</taxon>
        <taxon>metagenomes</taxon>
        <taxon>ecological metagenomes</taxon>
    </lineage>
</organism>
<dbReference type="Gene3D" id="3.60.130.10">
    <property type="entry name" value="Clavaminate synthase-like"/>
    <property type="match status" value="1"/>
</dbReference>
<evidence type="ECO:0000256" key="2">
    <source>
        <dbReference type="ARBA" id="ARBA00022723"/>
    </source>
</evidence>
<keyword evidence="5" id="KW-0408">Iron</keyword>
<feature type="domain" description="TauD/TfdA-like" evidence="6">
    <location>
        <begin position="18"/>
        <end position="267"/>
    </location>
</feature>
<keyword evidence="4" id="KW-0560">Oxidoreductase</keyword>
<dbReference type="GO" id="GO:0005737">
    <property type="term" value="C:cytoplasm"/>
    <property type="evidence" value="ECO:0007669"/>
    <property type="project" value="TreeGrafter"/>
</dbReference>
<dbReference type="InterPro" id="IPR042098">
    <property type="entry name" value="TauD-like_sf"/>
</dbReference>
<dbReference type="GO" id="GO:0000908">
    <property type="term" value="F:taurine dioxygenase activity"/>
    <property type="evidence" value="ECO:0007669"/>
    <property type="project" value="TreeGrafter"/>
</dbReference>
<dbReference type="InterPro" id="IPR051323">
    <property type="entry name" value="AtsK-like"/>
</dbReference>
<dbReference type="AlphaFoldDB" id="A0A381Q9E1"/>
<dbReference type="InterPro" id="IPR003819">
    <property type="entry name" value="TauD/TfdA-like"/>
</dbReference>
<evidence type="ECO:0000259" key="6">
    <source>
        <dbReference type="Pfam" id="PF02668"/>
    </source>
</evidence>
<evidence type="ECO:0000256" key="1">
    <source>
        <dbReference type="ARBA" id="ARBA00005896"/>
    </source>
</evidence>